<keyword evidence="3" id="KW-1185">Reference proteome</keyword>
<dbReference type="InterPro" id="IPR011009">
    <property type="entry name" value="Kinase-like_dom_sf"/>
</dbReference>
<dbReference type="GO" id="GO:0005524">
    <property type="term" value="F:ATP binding"/>
    <property type="evidence" value="ECO:0007669"/>
    <property type="project" value="InterPro"/>
</dbReference>
<proteinExistence type="predicted"/>
<dbReference type="InterPro" id="IPR050122">
    <property type="entry name" value="RTK"/>
</dbReference>
<feature type="domain" description="Protein kinase" evidence="2">
    <location>
        <begin position="83"/>
        <end position="174"/>
    </location>
</feature>
<evidence type="ECO:0000256" key="1">
    <source>
        <dbReference type="SAM" id="Phobius"/>
    </source>
</evidence>
<dbReference type="PANTHER" id="PTHR24416:SF611">
    <property type="entry name" value="TYROSINE-PROTEIN KINASE TRANSMEMBRANE RECEPTOR ROR"/>
    <property type="match status" value="1"/>
</dbReference>
<keyword evidence="1" id="KW-1133">Transmembrane helix</keyword>
<dbReference type="InterPro" id="IPR001245">
    <property type="entry name" value="Ser-Thr/Tyr_kinase_cat_dom"/>
</dbReference>
<dbReference type="InterPro" id="IPR000719">
    <property type="entry name" value="Prot_kinase_dom"/>
</dbReference>
<dbReference type="GO" id="GO:0007169">
    <property type="term" value="P:cell surface receptor protein tyrosine kinase signaling pathway"/>
    <property type="evidence" value="ECO:0007669"/>
    <property type="project" value="TreeGrafter"/>
</dbReference>
<dbReference type="Pfam" id="PF07714">
    <property type="entry name" value="PK_Tyr_Ser-Thr"/>
    <property type="match status" value="1"/>
</dbReference>
<dbReference type="GO" id="GO:0043235">
    <property type="term" value="C:receptor complex"/>
    <property type="evidence" value="ECO:0007669"/>
    <property type="project" value="TreeGrafter"/>
</dbReference>
<name>A0A914YQG0_9BILA</name>
<accession>A0A914YQG0</accession>
<dbReference type="GO" id="GO:0004714">
    <property type="term" value="F:transmembrane receptor protein tyrosine kinase activity"/>
    <property type="evidence" value="ECO:0007669"/>
    <property type="project" value="TreeGrafter"/>
</dbReference>
<evidence type="ECO:0000313" key="4">
    <source>
        <dbReference type="WBParaSite" id="PSU_v2.g3047.t1"/>
    </source>
</evidence>
<dbReference type="Gene3D" id="3.30.200.20">
    <property type="entry name" value="Phosphorylase Kinase, domain 1"/>
    <property type="match status" value="1"/>
</dbReference>
<dbReference type="Proteomes" id="UP000887577">
    <property type="component" value="Unplaced"/>
</dbReference>
<feature type="transmembrane region" description="Helical" evidence="1">
    <location>
        <begin position="33"/>
        <end position="52"/>
    </location>
</feature>
<dbReference type="PROSITE" id="PS50011">
    <property type="entry name" value="PROTEIN_KINASE_DOM"/>
    <property type="match status" value="1"/>
</dbReference>
<dbReference type="AlphaFoldDB" id="A0A914YQG0"/>
<keyword evidence="1" id="KW-0472">Membrane</keyword>
<organism evidence="3 4">
    <name type="scientific">Panagrolaimus superbus</name>
    <dbReference type="NCBI Taxonomy" id="310955"/>
    <lineage>
        <taxon>Eukaryota</taxon>
        <taxon>Metazoa</taxon>
        <taxon>Ecdysozoa</taxon>
        <taxon>Nematoda</taxon>
        <taxon>Chromadorea</taxon>
        <taxon>Rhabditida</taxon>
        <taxon>Tylenchina</taxon>
        <taxon>Panagrolaimomorpha</taxon>
        <taxon>Panagrolaimoidea</taxon>
        <taxon>Panagrolaimidae</taxon>
        <taxon>Panagrolaimus</taxon>
    </lineage>
</organism>
<protein>
    <submittedName>
        <fullName evidence="4">Protein kinase domain-containing protein</fullName>
    </submittedName>
</protein>
<dbReference type="SUPFAM" id="SSF56112">
    <property type="entry name" value="Protein kinase-like (PK-like)"/>
    <property type="match status" value="1"/>
</dbReference>
<sequence>MLQQLTLAKQINLPSNGRSLHHLEDDDSELRTYFAYGGILLILFILLLITLIQKRRQSKPLAANMLQFLKADEWELNESDVLIQFVYKIGNGSTAEVYRGKLSKDFRTPANGPVVLDESYQVAVKILKKNATETQKTEFSAEMEICKLIGRNNRIVNLIGKLYKKGYGDSKKTN</sequence>
<dbReference type="WBParaSite" id="PSU_v2.g3047.t1">
    <property type="protein sequence ID" value="PSU_v2.g3047.t1"/>
    <property type="gene ID" value="PSU_v2.g3047"/>
</dbReference>
<keyword evidence="1" id="KW-0812">Transmembrane</keyword>
<dbReference type="GO" id="GO:0005886">
    <property type="term" value="C:plasma membrane"/>
    <property type="evidence" value="ECO:0007669"/>
    <property type="project" value="TreeGrafter"/>
</dbReference>
<evidence type="ECO:0000313" key="3">
    <source>
        <dbReference type="Proteomes" id="UP000887577"/>
    </source>
</evidence>
<evidence type="ECO:0000259" key="2">
    <source>
        <dbReference type="PROSITE" id="PS50011"/>
    </source>
</evidence>
<reference evidence="4" key="1">
    <citation type="submission" date="2022-11" db="UniProtKB">
        <authorList>
            <consortium name="WormBaseParasite"/>
        </authorList>
    </citation>
    <scope>IDENTIFICATION</scope>
</reference>
<dbReference type="PANTHER" id="PTHR24416">
    <property type="entry name" value="TYROSINE-PROTEIN KINASE RECEPTOR"/>
    <property type="match status" value="1"/>
</dbReference>